<evidence type="ECO:0000256" key="1">
    <source>
        <dbReference type="SAM" id="MobiDB-lite"/>
    </source>
</evidence>
<proteinExistence type="predicted"/>
<evidence type="ECO:0000313" key="3">
    <source>
        <dbReference type="Proteomes" id="UP000516437"/>
    </source>
</evidence>
<gene>
    <name evidence="2" type="ORF">CJ030_MR7G027964</name>
</gene>
<keyword evidence="3" id="KW-1185">Reference proteome</keyword>
<evidence type="ECO:0000313" key="2">
    <source>
        <dbReference type="EMBL" id="KAB1205851.1"/>
    </source>
</evidence>
<dbReference type="Proteomes" id="UP000516437">
    <property type="component" value="Chromosome 7"/>
</dbReference>
<feature type="region of interest" description="Disordered" evidence="1">
    <location>
        <begin position="107"/>
        <end position="152"/>
    </location>
</feature>
<feature type="compositionally biased region" description="Basic and acidic residues" evidence="1">
    <location>
        <begin position="135"/>
        <end position="144"/>
    </location>
</feature>
<protein>
    <submittedName>
        <fullName evidence="2">Uncharacterized protein</fullName>
    </submittedName>
</protein>
<sequence length="152" mass="17421">MARFEQELLVVGAVRGGGWRRTTAKGLEQEPHRPVLGRVAQHGRRRNQQRQPEASACEIHVHRERRESTRVVFITPKDGLCIDWGRLSSAMGRVSANECRRPLSAACVPPERKPKRNNYSQLNQEGRGGQRKREKRDGGREEPKLPPSSWRR</sequence>
<dbReference type="AlphaFoldDB" id="A0A6A1UZT6"/>
<reference evidence="2 3" key="1">
    <citation type="journal article" date="2019" name="Plant Biotechnol. J.">
        <title>The red bayberry genome and genetic basis of sex determination.</title>
        <authorList>
            <person name="Jia H.M."/>
            <person name="Jia H.J."/>
            <person name="Cai Q.L."/>
            <person name="Wang Y."/>
            <person name="Zhao H.B."/>
            <person name="Yang W.F."/>
            <person name="Wang G.Y."/>
            <person name="Li Y.H."/>
            <person name="Zhan D.L."/>
            <person name="Shen Y.T."/>
            <person name="Niu Q.F."/>
            <person name="Chang L."/>
            <person name="Qiu J."/>
            <person name="Zhao L."/>
            <person name="Xie H.B."/>
            <person name="Fu W.Y."/>
            <person name="Jin J."/>
            <person name="Li X.W."/>
            <person name="Jiao Y."/>
            <person name="Zhou C.C."/>
            <person name="Tu T."/>
            <person name="Chai C.Y."/>
            <person name="Gao J.L."/>
            <person name="Fan L.J."/>
            <person name="van de Weg E."/>
            <person name="Wang J.Y."/>
            <person name="Gao Z.S."/>
        </authorList>
    </citation>
    <scope>NUCLEOTIDE SEQUENCE [LARGE SCALE GENOMIC DNA]</scope>
    <source>
        <tissue evidence="2">Leaves</tissue>
    </source>
</reference>
<name>A0A6A1UZT6_9ROSI</name>
<accession>A0A6A1UZT6</accession>
<organism evidence="2 3">
    <name type="scientific">Morella rubra</name>
    <name type="common">Chinese bayberry</name>
    <dbReference type="NCBI Taxonomy" id="262757"/>
    <lineage>
        <taxon>Eukaryota</taxon>
        <taxon>Viridiplantae</taxon>
        <taxon>Streptophyta</taxon>
        <taxon>Embryophyta</taxon>
        <taxon>Tracheophyta</taxon>
        <taxon>Spermatophyta</taxon>
        <taxon>Magnoliopsida</taxon>
        <taxon>eudicotyledons</taxon>
        <taxon>Gunneridae</taxon>
        <taxon>Pentapetalae</taxon>
        <taxon>rosids</taxon>
        <taxon>fabids</taxon>
        <taxon>Fagales</taxon>
        <taxon>Myricaceae</taxon>
        <taxon>Morella</taxon>
    </lineage>
</organism>
<dbReference type="EMBL" id="RXIC02000025">
    <property type="protein sequence ID" value="KAB1205851.1"/>
    <property type="molecule type" value="Genomic_DNA"/>
</dbReference>
<comment type="caution">
    <text evidence="2">The sequence shown here is derived from an EMBL/GenBank/DDBJ whole genome shotgun (WGS) entry which is preliminary data.</text>
</comment>